<accession>A0A811VHH8</accession>
<feature type="compositionally biased region" description="Basic and acidic residues" evidence="1">
    <location>
        <begin position="78"/>
        <end position="89"/>
    </location>
</feature>
<proteinExistence type="predicted"/>
<feature type="region of interest" description="Disordered" evidence="1">
    <location>
        <begin position="249"/>
        <end position="300"/>
    </location>
</feature>
<evidence type="ECO:0000313" key="3">
    <source>
        <dbReference type="EMBL" id="CAD7014697.1"/>
    </source>
</evidence>
<feature type="domain" description="C2H2-type" evidence="2">
    <location>
        <begin position="316"/>
        <end position="337"/>
    </location>
</feature>
<keyword evidence="4" id="KW-1185">Reference proteome</keyword>
<dbReference type="AlphaFoldDB" id="A0A811VHH8"/>
<dbReference type="PROSITE" id="PS00028">
    <property type="entry name" value="ZINC_FINGER_C2H2_1"/>
    <property type="match status" value="1"/>
</dbReference>
<dbReference type="InterPro" id="IPR013087">
    <property type="entry name" value="Znf_C2H2_type"/>
</dbReference>
<dbReference type="Proteomes" id="UP000606786">
    <property type="component" value="Unassembled WGS sequence"/>
</dbReference>
<gene>
    <name evidence="3" type="ORF">CCAP1982_LOCUS22681</name>
</gene>
<organism evidence="3 4">
    <name type="scientific">Ceratitis capitata</name>
    <name type="common">Mediterranean fruit fly</name>
    <name type="synonym">Tephritis capitata</name>
    <dbReference type="NCBI Taxonomy" id="7213"/>
    <lineage>
        <taxon>Eukaryota</taxon>
        <taxon>Metazoa</taxon>
        <taxon>Ecdysozoa</taxon>
        <taxon>Arthropoda</taxon>
        <taxon>Hexapoda</taxon>
        <taxon>Insecta</taxon>
        <taxon>Pterygota</taxon>
        <taxon>Neoptera</taxon>
        <taxon>Endopterygota</taxon>
        <taxon>Diptera</taxon>
        <taxon>Brachycera</taxon>
        <taxon>Muscomorpha</taxon>
        <taxon>Tephritoidea</taxon>
        <taxon>Tephritidae</taxon>
        <taxon>Ceratitis</taxon>
        <taxon>Ceratitis</taxon>
    </lineage>
</organism>
<evidence type="ECO:0000256" key="1">
    <source>
        <dbReference type="SAM" id="MobiDB-lite"/>
    </source>
</evidence>
<dbReference type="EMBL" id="CAJHJT010000056">
    <property type="protein sequence ID" value="CAD7014697.1"/>
    <property type="molecule type" value="Genomic_DNA"/>
</dbReference>
<evidence type="ECO:0000313" key="4">
    <source>
        <dbReference type="Proteomes" id="UP000606786"/>
    </source>
</evidence>
<feature type="compositionally biased region" description="Polar residues" evidence="1">
    <location>
        <begin position="276"/>
        <end position="298"/>
    </location>
</feature>
<feature type="region of interest" description="Disordered" evidence="1">
    <location>
        <begin position="166"/>
        <end position="203"/>
    </location>
</feature>
<sequence length="344" mass="36452">MSEQILVEPNRKTTELILRYCLPMLVIIEYLIDLRTLYNIATAAAAVVAAASVTNSVSIQKNNNNKNDKKLRNSISSDRSDCKPSELHAKTPQHNLLTSDAVKTATTTNAAAASSYSSTLGTLSAASTPIQSAPPTAQSMLCDVLEPEISIRSIYKCCGSRFLQQQQQQQITPPPPTIPLHSTSTRPATSTTPSSKPTTAAATAAHHSSCSGCQITAAASIQLANLIGSSILMPQTVAATAAIQDTSPKAPVAGADHNSNKKLTSSNSEKLMCSRGGSNASEKNTSCGGKQSAGSSSIVAPHHPPAIKKAAVQFHCEFCAFCCSWKYDLKLHLRQKHGIHNKKM</sequence>
<reference evidence="3" key="1">
    <citation type="submission" date="2020-11" db="EMBL/GenBank/DDBJ databases">
        <authorList>
            <person name="Whitehead M."/>
        </authorList>
    </citation>
    <scope>NUCLEOTIDE SEQUENCE</scope>
    <source>
        <strain evidence="3">EGII</strain>
    </source>
</reference>
<protein>
    <submittedName>
        <fullName evidence="3">(Mediterranean fruit fly) hypothetical protein</fullName>
    </submittedName>
</protein>
<feature type="compositionally biased region" description="Low complexity" evidence="1">
    <location>
        <begin position="179"/>
        <end position="203"/>
    </location>
</feature>
<comment type="caution">
    <text evidence="3">The sequence shown here is derived from an EMBL/GenBank/DDBJ whole genome shotgun (WGS) entry which is preliminary data.</text>
</comment>
<evidence type="ECO:0000259" key="2">
    <source>
        <dbReference type="PROSITE" id="PS00028"/>
    </source>
</evidence>
<name>A0A811VHH8_CERCA</name>
<feature type="region of interest" description="Disordered" evidence="1">
    <location>
        <begin position="61"/>
        <end position="91"/>
    </location>
</feature>